<dbReference type="SUPFAM" id="SSF46689">
    <property type="entry name" value="Homeodomain-like"/>
    <property type="match status" value="1"/>
</dbReference>
<dbReference type="Gene3D" id="1.10.357.10">
    <property type="entry name" value="Tetracycline Repressor, domain 2"/>
    <property type="match status" value="1"/>
</dbReference>
<dbReference type="EMBL" id="CP007032">
    <property type="protein sequence ID" value="AHF08482.1"/>
    <property type="molecule type" value="Genomic_DNA"/>
</dbReference>
<dbReference type="eggNOG" id="COG1309">
    <property type="taxonomic scope" value="Bacteria"/>
</dbReference>
<feature type="domain" description="Transcriptional regulator TetR C-terminal Firmicutes type" evidence="1">
    <location>
        <begin position="74"/>
        <end position="168"/>
    </location>
</feature>
<dbReference type="Proteomes" id="UP000010847">
    <property type="component" value="Chromosome"/>
</dbReference>
<gene>
    <name evidence="2" type="ORF">DESME_04740</name>
</gene>
<dbReference type="InterPro" id="IPR009057">
    <property type="entry name" value="Homeodomain-like_sf"/>
</dbReference>
<protein>
    <recommendedName>
        <fullName evidence="1">Transcriptional regulator TetR C-terminal Firmicutes type domain-containing protein</fullName>
    </recommendedName>
</protein>
<dbReference type="AlphaFoldDB" id="W0ECI8"/>
<dbReference type="KEGG" id="dmt:DESME_04740"/>
<keyword evidence="3" id="KW-1185">Reference proteome</keyword>
<dbReference type="HOGENOM" id="CLU_087539_2_0_9"/>
<dbReference type="RefSeq" id="WP_006715039.1">
    <property type="nucleotide sequence ID" value="NZ_CP007032.1"/>
</dbReference>
<dbReference type="STRING" id="871968.DESME_04740"/>
<proteinExistence type="predicted"/>
<dbReference type="OrthoDB" id="9810250at2"/>
<evidence type="ECO:0000313" key="3">
    <source>
        <dbReference type="Proteomes" id="UP000010847"/>
    </source>
</evidence>
<sequence length="188" mass="21546">MSVSKATKDLYKNTLLSLAKARPLSRITLKDILDCSQTAKQTFYNHFADKYTLINYVLYDFVEGIEKTRAMRSYQGVLSVLNFTKENSYFFSAMVKNDNPCNFPEFYYRWCVDYYTGALHKEYGLKAISPAIKIAIDFYCHGAVGIYIDWIQSGMVEAEELIAETIINSRPEALAFYFPIDDSRGCSS</sequence>
<accession>W0ECI8</accession>
<evidence type="ECO:0000259" key="1">
    <source>
        <dbReference type="Pfam" id="PF14278"/>
    </source>
</evidence>
<organism evidence="2 3">
    <name type="scientific">Desulfitobacterium metallireducens DSM 15288</name>
    <dbReference type="NCBI Taxonomy" id="871968"/>
    <lineage>
        <taxon>Bacteria</taxon>
        <taxon>Bacillati</taxon>
        <taxon>Bacillota</taxon>
        <taxon>Clostridia</taxon>
        <taxon>Eubacteriales</taxon>
        <taxon>Desulfitobacteriaceae</taxon>
        <taxon>Desulfitobacterium</taxon>
    </lineage>
</organism>
<dbReference type="Pfam" id="PF14278">
    <property type="entry name" value="TetR_C_8"/>
    <property type="match status" value="1"/>
</dbReference>
<reference evidence="2 3" key="1">
    <citation type="submission" date="2013-12" db="EMBL/GenBank/DDBJ databases">
        <authorList>
            <consortium name="DOE Joint Genome Institute"/>
            <person name="Smidt H."/>
            <person name="Huntemann M."/>
            <person name="Han J."/>
            <person name="Chen A."/>
            <person name="Kyrpides N."/>
            <person name="Mavromatis K."/>
            <person name="Markowitz V."/>
            <person name="Palaniappan K."/>
            <person name="Ivanova N."/>
            <person name="Schaumberg A."/>
            <person name="Pati A."/>
            <person name="Liolios K."/>
            <person name="Nordberg H.P."/>
            <person name="Cantor M.N."/>
            <person name="Hua S.X."/>
            <person name="Woyke T."/>
        </authorList>
    </citation>
    <scope>NUCLEOTIDE SEQUENCE [LARGE SCALE GENOMIC DNA]</scope>
    <source>
        <strain evidence="3">DSM 15288</strain>
    </source>
</reference>
<name>W0ECI8_9FIRM</name>
<dbReference type="InterPro" id="IPR039532">
    <property type="entry name" value="TetR_C_Firmicutes"/>
</dbReference>
<evidence type="ECO:0000313" key="2">
    <source>
        <dbReference type="EMBL" id="AHF08482.1"/>
    </source>
</evidence>